<protein>
    <submittedName>
        <fullName evidence="1">Uncharacterized protein</fullName>
    </submittedName>
</protein>
<comment type="caution">
    <text evidence="1">The sequence shown here is derived from an EMBL/GenBank/DDBJ whole genome shotgun (WGS) entry which is preliminary data.</text>
</comment>
<dbReference type="EMBL" id="CM037621">
    <property type="protein sequence ID" value="KAH8001645.1"/>
    <property type="molecule type" value="Genomic_DNA"/>
</dbReference>
<organism evidence="1 2">
    <name type="scientific">Sphaerodactylus townsendi</name>
    <dbReference type="NCBI Taxonomy" id="933632"/>
    <lineage>
        <taxon>Eukaryota</taxon>
        <taxon>Metazoa</taxon>
        <taxon>Chordata</taxon>
        <taxon>Craniata</taxon>
        <taxon>Vertebrata</taxon>
        <taxon>Euteleostomi</taxon>
        <taxon>Lepidosauria</taxon>
        <taxon>Squamata</taxon>
        <taxon>Bifurcata</taxon>
        <taxon>Gekkota</taxon>
        <taxon>Sphaerodactylidae</taxon>
        <taxon>Sphaerodactylus</taxon>
    </lineage>
</organism>
<evidence type="ECO:0000313" key="2">
    <source>
        <dbReference type="Proteomes" id="UP000827872"/>
    </source>
</evidence>
<gene>
    <name evidence="1" type="ORF">K3G42_013385</name>
</gene>
<name>A0ACB8F8G0_9SAUR</name>
<evidence type="ECO:0000313" key="1">
    <source>
        <dbReference type="EMBL" id="KAH8001645.1"/>
    </source>
</evidence>
<accession>A0ACB8F8G0</accession>
<keyword evidence="2" id="KW-1185">Reference proteome</keyword>
<sequence length="75" mass="8833">MSIHFALQTQRKEKLLQVWYEENTLRLQELDRKIAMVLTNNFSSIISGRKKAYTAEGNNEKGGEQKQYRNFPVDK</sequence>
<reference evidence="1" key="1">
    <citation type="submission" date="2021-08" db="EMBL/GenBank/DDBJ databases">
        <title>The first chromosome-level gecko genome reveals the dynamic sex chromosomes of Neotropical dwarf geckos (Sphaerodactylidae: Sphaerodactylus).</title>
        <authorList>
            <person name="Pinto B.J."/>
            <person name="Keating S.E."/>
            <person name="Gamble T."/>
        </authorList>
    </citation>
    <scope>NUCLEOTIDE SEQUENCE</scope>
    <source>
        <strain evidence="1">TG3544</strain>
    </source>
</reference>
<proteinExistence type="predicted"/>
<dbReference type="Proteomes" id="UP000827872">
    <property type="component" value="Linkage Group LG08"/>
</dbReference>